<keyword evidence="5" id="KW-0732">Signal</keyword>
<dbReference type="Pfam" id="PF07721">
    <property type="entry name" value="TPR_4"/>
    <property type="match status" value="1"/>
</dbReference>
<evidence type="ECO:0000256" key="4">
    <source>
        <dbReference type="SAM" id="MobiDB-lite"/>
    </source>
</evidence>
<dbReference type="Pfam" id="PF14559">
    <property type="entry name" value="TPR_19"/>
    <property type="match status" value="2"/>
</dbReference>
<evidence type="ECO:0000256" key="5">
    <source>
        <dbReference type="SAM" id="SignalP"/>
    </source>
</evidence>
<feature type="repeat" description="TPR" evidence="3">
    <location>
        <begin position="401"/>
        <end position="434"/>
    </location>
</feature>
<feature type="chain" id="PRO_5006667087" evidence="5">
    <location>
        <begin position="28"/>
        <end position="592"/>
    </location>
</feature>
<dbReference type="Pfam" id="PF13432">
    <property type="entry name" value="TPR_16"/>
    <property type="match status" value="1"/>
</dbReference>
<evidence type="ECO:0000256" key="3">
    <source>
        <dbReference type="PROSITE-ProRule" id="PRU00339"/>
    </source>
</evidence>
<dbReference type="PROSITE" id="PS50005">
    <property type="entry name" value="TPR"/>
    <property type="match status" value="2"/>
</dbReference>
<dbReference type="PROSITE" id="PS51257">
    <property type="entry name" value="PROKAR_LIPOPROTEIN"/>
    <property type="match status" value="1"/>
</dbReference>
<feature type="region of interest" description="Disordered" evidence="4">
    <location>
        <begin position="20"/>
        <end position="56"/>
    </location>
</feature>
<evidence type="ECO:0000313" key="7">
    <source>
        <dbReference type="Proteomes" id="UP000051634"/>
    </source>
</evidence>
<accession>A0A0T5YYM6</accession>
<proteinExistence type="predicted"/>
<keyword evidence="1" id="KW-0677">Repeat</keyword>
<dbReference type="SUPFAM" id="SSF81901">
    <property type="entry name" value="HCP-like"/>
    <property type="match status" value="1"/>
</dbReference>
<dbReference type="InterPro" id="IPR051012">
    <property type="entry name" value="CellSynth/LPSAsmb/PSIAsmb"/>
</dbReference>
<dbReference type="Proteomes" id="UP000051634">
    <property type="component" value="Unassembled WGS sequence"/>
</dbReference>
<protein>
    <submittedName>
        <fullName evidence="6">Flp pilus assembly protein TadD</fullName>
    </submittedName>
</protein>
<dbReference type="SMART" id="SM00028">
    <property type="entry name" value="TPR"/>
    <property type="match status" value="9"/>
</dbReference>
<feature type="signal peptide" evidence="5">
    <location>
        <begin position="1"/>
        <end position="27"/>
    </location>
</feature>
<dbReference type="AlphaFoldDB" id="A0A0T5YYM6"/>
<dbReference type="RefSeq" id="WP_198295071.1">
    <property type="nucleotide sequence ID" value="NZ_KQ557137.1"/>
</dbReference>
<comment type="caution">
    <text evidence="6">The sequence shown here is derived from an EMBL/GenBank/DDBJ whole genome shotgun (WGS) entry which is preliminary data.</text>
</comment>
<organism evidence="6 7">
    <name type="scientific">endosymbiont of Ridgeia piscesae</name>
    <dbReference type="NCBI Taxonomy" id="54398"/>
    <lineage>
        <taxon>Bacteria</taxon>
        <taxon>Pseudomonadati</taxon>
        <taxon>Pseudomonadota</taxon>
        <taxon>Gammaproteobacteria</taxon>
        <taxon>sulfur-oxidizing symbionts</taxon>
    </lineage>
</organism>
<dbReference type="PANTHER" id="PTHR45586">
    <property type="entry name" value="TPR REPEAT-CONTAINING PROTEIN PA4667"/>
    <property type="match status" value="1"/>
</dbReference>
<dbReference type="PANTHER" id="PTHR45586:SF1">
    <property type="entry name" value="LIPOPOLYSACCHARIDE ASSEMBLY PROTEIN B"/>
    <property type="match status" value="1"/>
</dbReference>
<dbReference type="EMBL" id="LDXT01000075">
    <property type="protein sequence ID" value="KRT55659.1"/>
    <property type="molecule type" value="Genomic_DNA"/>
</dbReference>
<dbReference type="Pfam" id="PF13181">
    <property type="entry name" value="TPR_8"/>
    <property type="match status" value="2"/>
</dbReference>
<reference evidence="6 7" key="1">
    <citation type="submission" date="2015-11" db="EMBL/GenBank/DDBJ databases">
        <title>The genome of Candidatus Endoriftia persephone in Ridgeia piscesae and population structure of the North Eastern Pacific vestimentiferan symbionts.</title>
        <authorList>
            <person name="Perez M."/>
            <person name="Juniper K.S."/>
        </authorList>
    </citation>
    <scope>NUCLEOTIDE SEQUENCE [LARGE SCALE GENOMIC DNA]</scope>
    <source>
        <strain evidence="6">Ind11</strain>
    </source>
</reference>
<feature type="compositionally biased region" description="Low complexity" evidence="4">
    <location>
        <begin position="25"/>
        <end position="44"/>
    </location>
</feature>
<keyword evidence="7" id="KW-1185">Reference proteome</keyword>
<evidence type="ECO:0000313" key="6">
    <source>
        <dbReference type="EMBL" id="KRT55659.1"/>
    </source>
</evidence>
<keyword evidence="2 3" id="KW-0802">TPR repeat</keyword>
<dbReference type="InterPro" id="IPR011717">
    <property type="entry name" value="TPR-4"/>
</dbReference>
<dbReference type="Gene3D" id="1.25.40.10">
    <property type="entry name" value="Tetratricopeptide repeat domain"/>
    <property type="match status" value="2"/>
</dbReference>
<name>A0A0T5YYM6_9GAMM</name>
<feature type="repeat" description="TPR" evidence="3">
    <location>
        <begin position="537"/>
        <end position="570"/>
    </location>
</feature>
<dbReference type="InterPro" id="IPR019734">
    <property type="entry name" value="TPR_rpt"/>
</dbReference>
<evidence type="ECO:0000256" key="2">
    <source>
        <dbReference type="ARBA" id="ARBA00022803"/>
    </source>
</evidence>
<sequence>MSIRVTSIVLTLILTGCASGPVPPTGAATTTPSEPTTTPSEPTIPSAPAPQPGEARLTPDLIYDTLVGEIANQRGDSQTAFQHAYRAALQSRNPGMAQRASRLALLSNQHQNTEKALTLWIELEPDSLKAHQIAALLHAKHNADSKTLFHLKRVAELANQQGKFGYLQAAAIAEKSNTPGKALALMQQITAGQQQNPAALYALAVTANHAKRHDIAEQQVRTALNLKPGWPQARLLLARTLILQGNPDAGLNELKAAVADNPSDKKLRTTLARTLLEQNQTEQARAHFIKLHQQSPENADIGYALGVLSTQLKHYDEAKEYFTSLIEHGQKKDDAHYYLGLINEIQEQHDNAISHYQQVSGGGNQIDARIRTARLLTNKGEIKRARELLQRLRLRTPQHQLRINLIEAELLRSTGDFASAMEIYNTALKADPDNLDLLYARGINAADLGAIEQMERDLQRILDKDPNHADALNALGYTLADKTKRLHEAKRYIERALALQPDNPAILDSIGWVEYRMGNVEQARHHLEQAAQQSKDAEIAAHLGEVLWQLGQHREALQIWQEAMQREPRNRFIRPVRKRLTGSEQGRLPQSK</sequence>
<evidence type="ECO:0000256" key="1">
    <source>
        <dbReference type="ARBA" id="ARBA00022737"/>
    </source>
</evidence>
<dbReference type="InterPro" id="IPR011990">
    <property type="entry name" value="TPR-like_helical_dom_sf"/>
</dbReference>
<gene>
    <name evidence="6" type="ORF">Ga0074115_12218</name>
</gene>
<dbReference type="SUPFAM" id="SSF48452">
    <property type="entry name" value="TPR-like"/>
    <property type="match status" value="2"/>
</dbReference>